<evidence type="ECO:0000256" key="3">
    <source>
        <dbReference type="ARBA" id="ARBA00023277"/>
    </source>
</evidence>
<reference evidence="5" key="1">
    <citation type="submission" date="2020-11" db="EMBL/GenBank/DDBJ databases">
        <authorList>
            <consortium name="DOE Joint Genome Institute"/>
            <person name="Ahrendt S."/>
            <person name="Riley R."/>
            <person name="Andreopoulos W."/>
            <person name="Labutti K."/>
            <person name="Pangilinan J."/>
            <person name="Ruiz-Duenas F.J."/>
            <person name="Barrasa J.M."/>
            <person name="Sanchez-Garcia M."/>
            <person name="Camarero S."/>
            <person name="Miyauchi S."/>
            <person name="Serrano A."/>
            <person name="Linde D."/>
            <person name="Babiker R."/>
            <person name="Drula E."/>
            <person name="Ayuso-Fernandez I."/>
            <person name="Pacheco R."/>
            <person name="Padilla G."/>
            <person name="Ferreira P."/>
            <person name="Barriuso J."/>
            <person name="Kellner H."/>
            <person name="Castanera R."/>
            <person name="Alfaro M."/>
            <person name="Ramirez L."/>
            <person name="Pisabarro A.G."/>
            <person name="Kuo A."/>
            <person name="Tritt A."/>
            <person name="Lipzen A."/>
            <person name="He G."/>
            <person name="Yan M."/>
            <person name="Ng V."/>
            <person name="Cullen D."/>
            <person name="Martin F."/>
            <person name="Rosso M.-N."/>
            <person name="Henrissat B."/>
            <person name="Hibbett D."/>
            <person name="Martinez A.T."/>
            <person name="Grigoriev I.V."/>
        </authorList>
    </citation>
    <scope>NUCLEOTIDE SEQUENCE</scope>
    <source>
        <strain evidence="5">CBS 506.95</strain>
    </source>
</reference>
<dbReference type="Gene3D" id="2.70.98.10">
    <property type="match status" value="1"/>
</dbReference>
<sequence length="401" mass="43975">MVTLSNFKFLIVALATLGSVAAASDSSEDLKTIEIAAADGSAKATFIPFGATLTSFWVKDKNGELRDVLLGFDDTSLYKSDNKGHPYFGPIVGRYANRIRNGTFTIPQSKNASGPGKKYYVPHTEGNNTLHGGKVGYDRRDYSYRVLHNSPSSVTFSMIDPAGTEGFPGQVNTTVIYALHAKATFAMTIIAKASEDTPIMLSGHHYWNLEAYKESEDLNNHHVQIQSSNYVVTNPQLIPNGQLASVEGNPMDFRTAKSLGRSIPGTALAAYCGADCVGFDNCWVFDDVSSSERTKPVFSAWSTNSGIKFDLYTNQRALQIYSCNGIYNATNPIPRKKSHGGPDKNYVKHSCLVVEAEDIIDGINNPEFGVNQIYGPDRPDRWHGIYKFSTVDVMKINSSDF</sequence>
<proteinExistence type="inferred from homology"/>
<evidence type="ECO:0000256" key="1">
    <source>
        <dbReference type="ARBA" id="ARBA00006206"/>
    </source>
</evidence>
<dbReference type="AlphaFoldDB" id="A0A9P6JMZ1"/>
<dbReference type="InterPro" id="IPR047215">
    <property type="entry name" value="Galactose_mutarotase-like"/>
</dbReference>
<keyword evidence="2" id="KW-0413">Isomerase</keyword>
<keyword evidence="6" id="KW-1185">Reference proteome</keyword>
<dbReference type="InterPro" id="IPR008183">
    <property type="entry name" value="Aldose_1/G6P_1-epimerase"/>
</dbReference>
<dbReference type="CDD" id="cd09019">
    <property type="entry name" value="galactose_mutarotase_like"/>
    <property type="match status" value="1"/>
</dbReference>
<dbReference type="InterPro" id="IPR011013">
    <property type="entry name" value="Gal_mutarotase_sf_dom"/>
</dbReference>
<name>A0A9P6JMZ1_9AGAR</name>
<dbReference type="PANTHER" id="PTHR10091:SF6">
    <property type="entry name" value="1-EPIMERASE, PUTATIVE (AFU_ORTHOLOGUE AFUA_3G13240)-RELATED"/>
    <property type="match status" value="1"/>
</dbReference>
<dbReference type="GO" id="GO:0006006">
    <property type="term" value="P:glucose metabolic process"/>
    <property type="evidence" value="ECO:0007669"/>
    <property type="project" value="TreeGrafter"/>
</dbReference>
<dbReference type="GO" id="GO:0033499">
    <property type="term" value="P:galactose catabolic process via UDP-galactose, Leloir pathway"/>
    <property type="evidence" value="ECO:0007669"/>
    <property type="project" value="TreeGrafter"/>
</dbReference>
<dbReference type="SUPFAM" id="SSF74650">
    <property type="entry name" value="Galactose mutarotase-like"/>
    <property type="match status" value="1"/>
</dbReference>
<comment type="similarity">
    <text evidence="1">Belongs to the aldose epimerase family.</text>
</comment>
<dbReference type="Proteomes" id="UP000807306">
    <property type="component" value="Unassembled WGS sequence"/>
</dbReference>
<dbReference type="EMBL" id="MU157873">
    <property type="protein sequence ID" value="KAF9526308.1"/>
    <property type="molecule type" value="Genomic_DNA"/>
</dbReference>
<evidence type="ECO:0000313" key="6">
    <source>
        <dbReference type="Proteomes" id="UP000807306"/>
    </source>
</evidence>
<evidence type="ECO:0000313" key="5">
    <source>
        <dbReference type="EMBL" id="KAF9526308.1"/>
    </source>
</evidence>
<comment type="caution">
    <text evidence="5">The sequence shown here is derived from an EMBL/GenBank/DDBJ whole genome shotgun (WGS) entry which is preliminary data.</text>
</comment>
<gene>
    <name evidence="5" type="ORF">CPB83DRAFT_939938</name>
</gene>
<dbReference type="OrthoDB" id="274691at2759"/>
<protein>
    <submittedName>
        <fullName evidence="5">Galactose mutarotase-like protein</fullName>
    </submittedName>
</protein>
<feature type="signal peptide" evidence="4">
    <location>
        <begin position="1"/>
        <end position="22"/>
    </location>
</feature>
<evidence type="ECO:0000256" key="4">
    <source>
        <dbReference type="SAM" id="SignalP"/>
    </source>
</evidence>
<accession>A0A9P6JMZ1</accession>
<dbReference type="InterPro" id="IPR014718">
    <property type="entry name" value="GH-type_carb-bd"/>
</dbReference>
<dbReference type="Pfam" id="PF01263">
    <property type="entry name" value="Aldose_epim"/>
    <property type="match status" value="1"/>
</dbReference>
<dbReference type="GO" id="GO:0030246">
    <property type="term" value="F:carbohydrate binding"/>
    <property type="evidence" value="ECO:0007669"/>
    <property type="project" value="InterPro"/>
</dbReference>
<dbReference type="PANTHER" id="PTHR10091">
    <property type="entry name" value="ALDOSE-1-EPIMERASE"/>
    <property type="match status" value="1"/>
</dbReference>
<evidence type="ECO:0000256" key="2">
    <source>
        <dbReference type="ARBA" id="ARBA00023235"/>
    </source>
</evidence>
<dbReference type="GO" id="GO:0004034">
    <property type="term" value="F:aldose 1-epimerase activity"/>
    <property type="evidence" value="ECO:0007669"/>
    <property type="project" value="TreeGrafter"/>
</dbReference>
<keyword evidence="3" id="KW-0119">Carbohydrate metabolism</keyword>
<keyword evidence="4" id="KW-0732">Signal</keyword>
<organism evidence="5 6">
    <name type="scientific">Crepidotus variabilis</name>
    <dbReference type="NCBI Taxonomy" id="179855"/>
    <lineage>
        <taxon>Eukaryota</taxon>
        <taxon>Fungi</taxon>
        <taxon>Dikarya</taxon>
        <taxon>Basidiomycota</taxon>
        <taxon>Agaricomycotina</taxon>
        <taxon>Agaricomycetes</taxon>
        <taxon>Agaricomycetidae</taxon>
        <taxon>Agaricales</taxon>
        <taxon>Agaricineae</taxon>
        <taxon>Crepidotaceae</taxon>
        <taxon>Crepidotus</taxon>
    </lineage>
</organism>
<feature type="chain" id="PRO_5040479689" evidence="4">
    <location>
        <begin position="23"/>
        <end position="401"/>
    </location>
</feature>